<feature type="compositionally biased region" description="Basic and acidic residues" evidence="1">
    <location>
        <begin position="289"/>
        <end position="302"/>
    </location>
</feature>
<dbReference type="PATRIC" id="fig|37919.13.peg.1457"/>
<accession>A0A1B1K0L7</accession>
<sequence length="348" mass="38793">MTNQTLSDLASRAYIYGFPLVFNLDQVHRYVHEGVGANPAAGFNTFSHARALAGPADTFVTINNDTVYSMAQIDLSVGPVALHVPDAAGRYYVLQFVDAWTNNFAYVGHRHRRRRFPAGAAGVERRRTGRRHRHHVPYDHCLDRRQVGMLRRRRPSGCSCIAGFDHSDRARRRHPTRGSPVAGSDGRHRPSVLREATTVVTGLPAGYTRSRIAGLVRTARNRPIRPHSLLVTGRRDGGSFAGRLSCRSSKSGHSTEKGVESRSQRLEADAPPLRLQPRFLRSRFARRRTIQDRGPDLADHRAGCRSQGRALGESPLRGGIHHDLPRRSGPAAHRFEYVHTPPRSDSAR</sequence>
<protein>
    <recommendedName>
        <fullName evidence="2">DUF1254 domain-containing protein</fullName>
    </recommendedName>
</protein>
<feature type="domain" description="DUF1254" evidence="2">
    <location>
        <begin position="43"/>
        <end position="112"/>
    </location>
</feature>
<dbReference type="PANTHER" id="PTHR36509">
    <property type="entry name" value="BLL3101 PROTEIN"/>
    <property type="match status" value="1"/>
</dbReference>
<dbReference type="EMBL" id="CP009111">
    <property type="protein sequence ID" value="ANS26151.1"/>
    <property type="molecule type" value="Genomic_DNA"/>
</dbReference>
<dbReference type="PANTHER" id="PTHR36509:SF2">
    <property type="entry name" value="BLL3101 PROTEIN"/>
    <property type="match status" value="1"/>
</dbReference>
<dbReference type="InterPro" id="IPR037050">
    <property type="entry name" value="DUF1254_sf"/>
</dbReference>
<organism evidence="3 4">
    <name type="scientific">Rhodococcus opacus</name>
    <name type="common">Nocardia opaca</name>
    <dbReference type="NCBI Taxonomy" id="37919"/>
    <lineage>
        <taxon>Bacteria</taxon>
        <taxon>Bacillati</taxon>
        <taxon>Actinomycetota</taxon>
        <taxon>Actinomycetes</taxon>
        <taxon>Mycobacteriales</taxon>
        <taxon>Nocardiaceae</taxon>
        <taxon>Rhodococcus</taxon>
    </lineage>
</organism>
<feature type="compositionally biased region" description="Basic and acidic residues" evidence="1">
    <location>
        <begin position="253"/>
        <end position="268"/>
    </location>
</feature>
<evidence type="ECO:0000259" key="2">
    <source>
        <dbReference type="Pfam" id="PF06863"/>
    </source>
</evidence>
<feature type="region of interest" description="Disordered" evidence="1">
    <location>
        <begin position="169"/>
        <end position="189"/>
    </location>
</feature>
<gene>
    <name evidence="3" type="ORF">R1CP_07150</name>
</gene>
<dbReference type="Proteomes" id="UP000186108">
    <property type="component" value="Chromosome"/>
</dbReference>
<dbReference type="Gene3D" id="2.60.40.1610">
    <property type="entry name" value="Domain of unknown function DUF1254"/>
    <property type="match status" value="1"/>
</dbReference>
<dbReference type="SUPFAM" id="SSF160935">
    <property type="entry name" value="VPA0735-like"/>
    <property type="match status" value="1"/>
</dbReference>
<feature type="region of interest" description="Disordered" evidence="1">
    <location>
        <begin position="229"/>
        <end position="348"/>
    </location>
</feature>
<reference evidence="3 4" key="1">
    <citation type="submission" date="2014-07" db="EMBL/GenBank/DDBJ databases">
        <authorList>
            <person name="Zhang J.E."/>
            <person name="Yang H."/>
            <person name="Guo J."/>
            <person name="Deng Z."/>
            <person name="Luo H."/>
            <person name="Luo M."/>
            <person name="Zhao B."/>
        </authorList>
    </citation>
    <scope>NUCLEOTIDE SEQUENCE [LARGE SCALE GENOMIC DNA]</scope>
    <source>
        <strain evidence="3 4">1CP</strain>
    </source>
</reference>
<dbReference type="Pfam" id="PF06863">
    <property type="entry name" value="DUF1254"/>
    <property type="match status" value="1"/>
</dbReference>
<name>A0A1B1K0L7_RHOOP</name>
<dbReference type="InterPro" id="IPR010679">
    <property type="entry name" value="DUF1254"/>
</dbReference>
<evidence type="ECO:0000256" key="1">
    <source>
        <dbReference type="SAM" id="MobiDB-lite"/>
    </source>
</evidence>
<evidence type="ECO:0000313" key="4">
    <source>
        <dbReference type="Proteomes" id="UP000186108"/>
    </source>
</evidence>
<proteinExistence type="predicted"/>
<dbReference type="AlphaFoldDB" id="A0A1B1K0L7"/>
<evidence type="ECO:0000313" key="3">
    <source>
        <dbReference type="EMBL" id="ANS26151.1"/>
    </source>
</evidence>